<feature type="transmembrane region" description="Helical" evidence="1">
    <location>
        <begin position="139"/>
        <end position="161"/>
    </location>
</feature>
<dbReference type="Pfam" id="PF04474">
    <property type="entry name" value="DUF554"/>
    <property type="match status" value="1"/>
</dbReference>
<feature type="transmembrane region" description="Helical" evidence="1">
    <location>
        <begin position="55"/>
        <end position="72"/>
    </location>
</feature>
<feature type="transmembrane region" description="Helical" evidence="1">
    <location>
        <begin position="210"/>
        <end position="228"/>
    </location>
</feature>
<comment type="caution">
    <text evidence="2">The sequence shown here is derived from an EMBL/GenBank/DDBJ whole genome shotgun (WGS) entry which is preliminary data.</text>
</comment>
<proteinExistence type="predicted"/>
<evidence type="ECO:0000313" key="2">
    <source>
        <dbReference type="EMBL" id="TCP68126.1"/>
    </source>
</evidence>
<feature type="transmembrane region" description="Helical" evidence="1">
    <location>
        <begin position="6"/>
        <end position="25"/>
    </location>
</feature>
<keyword evidence="1" id="KW-0472">Membrane</keyword>
<evidence type="ECO:0000313" key="3">
    <source>
        <dbReference type="Proteomes" id="UP000294813"/>
    </source>
</evidence>
<keyword evidence="3" id="KW-1185">Reference proteome</keyword>
<dbReference type="AlphaFoldDB" id="A0A4V2SXZ8"/>
<dbReference type="Proteomes" id="UP000294813">
    <property type="component" value="Unassembled WGS sequence"/>
</dbReference>
<gene>
    <name evidence="2" type="ORF">EDD73_10428</name>
</gene>
<evidence type="ECO:0008006" key="4">
    <source>
        <dbReference type="Google" id="ProtNLM"/>
    </source>
</evidence>
<name>A0A4V2SXZ8_9FIRM</name>
<keyword evidence="1" id="KW-1133">Transmembrane helix</keyword>
<protein>
    <recommendedName>
        <fullName evidence="4">DUF554 domain-containing protein</fullName>
    </recommendedName>
</protein>
<reference evidence="2 3" key="1">
    <citation type="submission" date="2019-03" db="EMBL/GenBank/DDBJ databases">
        <title>Genomic Encyclopedia of Type Strains, Phase IV (KMG-IV): sequencing the most valuable type-strain genomes for metagenomic binning, comparative biology and taxonomic classification.</title>
        <authorList>
            <person name="Goeker M."/>
        </authorList>
    </citation>
    <scope>NUCLEOTIDE SEQUENCE [LARGE SCALE GENOMIC DNA]</scope>
    <source>
        <strain evidence="2 3">DSM 11170</strain>
    </source>
</reference>
<keyword evidence="1" id="KW-0812">Transmembrane</keyword>
<feature type="transmembrane region" description="Helical" evidence="1">
    <location>
        <begin position="100"/>
        <end position="119"/>
    </location>
</feature>
<dbReference type="RefSeq" id="WP_131918158.1">
    <property type="nucleotide sequence ID" value="NZ_JAOQNU010000004.1"/>
</dbReference>
<accession>A0A4V2SXZ8</accession>
<dbReference type="InterPro" id="IPR007563">
    <property type="entry name" value="DUF554"/>
</dbReference>
<sequence>MLGTLVNTLAIIIGGTLGLWFGHAVPEKMKETVLQGLGLAVLLIGGSMALKTNNVLVVIGALVIGGMIGEFVDIEQKLKNFGHWVENKIARGEDGRFTKAFVSTSLIYCVGAMAIMGSIESGVNGDHRILMVKSLLDGISSIVFASSLGIGVLASAIPVFLYQGAITLAAGLLQTILSSSIITEMSATGGLLIVGIGLTMLEIKEIKVGNLLPAIFVAIPLSALVTRLNI</sequence>
<evidence type="ECO:0000256" key="1">
    <source>
        <dbReference type="SAM" id="Phobius"/>
    </source>
</evidence>
<dbReference type="PANTHER" id="PTHR36111">
    <property type="entry name" value="INNER MEMBRANE PROTEIN-RELATED"/>
    <property type="match status" value="1"/>
</dbReference>
<feature type="transmembrane region" description="Helical" evidence="1">
    <location>
        <begin position="173"/>
        <end position="198"/>
    </location>
</feature>
<organism evidence="2 3">
    <name type="scientific">Heliophilum fasciatum</name>
    <dbReference type="NCBI Taxonomy" id="35700"/>
    <lineage>
        <taxon>Bacteria</taxon>
        <taxon>Bacillati</taxon>
        <taxon>Bacillota</taxon>
        <taxon>Clostridia</taxon>
        <taxon>Eubacteriales</taxon>
        <taxon>Heliobacteriaceae</taxon>
        <taxon>Heliophilum</taxon>
    </lineage>
</organism>
<dbReference type="EMBL" id="SLXT01000004">
    <property type="protein sequence ID" value="TCP68126.1"/>
    <property type="molecule type" value="Genomic_DNA"/>
</dbReference>
<dbReference type="PANTHER" id="PTHR36111:SF2">
    <property type="entry name" value="INNER MEMBRANE PROTEIN"/>
    <property type="match status" value="1"/>
</dbReference>
<dbReference type="OrthoDB" id="9797976at2"/>
<feature type="transmembrane region" description="Helical" evidence="1">
    <location>
        <begin position="32"/>
        <end position="49"/>
    </location>
</feature>